<keyword evidence="2" id="KW-1185">Reference proteome</keyword>
<reference evidence="1" key="2">
    <citation type="journal article" date="2022" name="New Phytol.">
        <title>Evolutionary transition to the ectomycorrhizal habit in the genomes of a hyperdiverse lineage of mushroom-forming fungi.</title>
        <authorList>
            <person name="Looney B."/>
            <person name="Miyauchi S."/>
            <person name="Morin E."/>
            <person name="Drula E."/>
            <person name="Courty P.E."/>
            <person name="Kohler A."/>
            <person name="Kuo A."/>
            <person name="LaButti K."/>
            <person name="Pangilinan J."/>
            <person name="Lipzen A."/>
            <person name="Riley R."/>
            <person name="Andreopoulos W."/>
            <person name="He G."/>
            <person name="Johnson J."/>
            <person name="Nolan M."/>
            <person name="Tritt A."/>
            <person name="Barry K.W."/>
            <person name="Grigoriev I.V."/>
            <person name="Nagy L.G."/>
            <person name="Hibbett D."/>
            <person name="Henrissat B."/>
            <person name="Matheny P.B."/>
            <person name="Labbe J."/>
            <person name="Martin F.M."/>
        </authorList>
    </citation>
    <scope>NUCLEOTIDE SEQUENCE</scope>
    <source>
        <strain evidence="1">FP105234-sp</strain>
    </source>
</reference>
<proteinExistence type="predicted"/>
<dbReference type="EMBL" id="MU275884">
    <property type="protein sequence ID" value="KAI0048604.1"/>
    <property type="molecule type" value="Genomic_DNA"/>
</dbReference>
<evidence type="ECO:0000313" key="2">
    <source>
        <dbReference type="Proteomes" id="UP000814033"/>
    </source>
</evidence>
<dbReference type="Proteomes" id="UP000814033">
    <property type="component" value="Unassembled WGS sequence"/>
</dbReference>
<protein>
    <submittedName>
        <fullName evidence="1">Uncharacterized protein</fullName>
    </submittedName>
</protein>
<reference evidence="1" key="1">
    <citation type="submission" date="2021-02" db="EMBL/GenBank/DDBJ databases">
        <authorList>
            <consortium name="DOE Joint Genome Institute"/>
            <person name="Ahrendt S."/>
            <person name="Looney B.P."/>
            <person name="Miyauchi S."/>
            <person name="Morin E."/>
            <person name="Drula E."/>
            <person name="Courty P.E."/>
            <person name="Chicoki N."/>
            <person name="Fauchery L."/>
            <person name="Kohler A."/>
            <person name="Kuo A."/>
            <person name="Labutti K."/>
            <person name="Pangilinan J."/>
            <person name="Lipzen A."/>
            <person name="Riley R."/>
            <person name="Andreopoulos W."/>
            <person name="He G."/>
            <person name="Johnson J."/>
            <person name="Barry K.W."/>
            <person name="Grigoriev I.V."/>
            <person name="Nagy L."/>
            <person name="Hibbett D."/>
            <person name="Henrissat B."/>
            <person name="Matheny P.B."/>
            <person name="Labbe J."/>
            <person name="Martin F."/>
        </authorList>
    </citation>
    <scope>NUCLEOTIDE SEQUENCE</scope>
    <source>
        <strain evidence="1">FP105234-sp</strain>
    </source>
</reference>
<organism evidence="1 2">
    <name type="scientific">Auriscalpium vulgare</name>
    <dbReference type="NCBI Taxonomy" id="40419"/>
    <lineage>
        <taxon>Eukaryota</taxon>
        <taxon>Fungi</taxon>
        <taxon>Dikarya</taxon>
        <taxon>Basidiomycota</taxon>
        <taxon>Agaricomycotina</taxon>
        <taxon>Agaricomycetes</taxon>
        <taxon>Russulales</taxon>
        <taxon>Auriscalpiaceae</taxon>
        <taxon>Auriscalpium</taxon>
    </lineage>
</organism>
<comment type="caution">
    <text evidence="1">The sequence shown here is derived from an EMBL/GenBank/DDBJ whole genome shotgun (WGS) entry which is preliminary data.</text>
</comment>
<gene>
    <name evidence="1" type="ORF">FA95DRAFT_1605109</name>
</gene>
<sequence>MTAGTRLKGNAPVARPAELRILTQEEYDELSPSQKGNYTKALRKQGIDNELLNTRTRHKAGNKGATDTGADTPSNAARKRAPTTTAIDDSAGKKRKAGSGAPTVPVGGVPDATASSAEDVALGSESESMAIEDGVTNAPVPPPSDEESDSDVEGAQRRALAAKGKRKQTVQSSSEDERGEASEDERGEARQEDQDGEDEEEDEEAEESAQKSFSKSQTAKYANSRPKWKQTGADKALNARRDIPLIVDNYDDDNDDVDVINEARAREAARKVAATPTRQSTPAARQARKPAARPANKRAQAKAKGTSTAAVSIAATTVVSTHPAASSAPAVSNAPTAVVSTHPAASSAPAVSITPTAVSIAPTAVSIAPTAVVSTHPAASSAPAVSNAHPAVVITHPAASSAPAPPPARPAVSIAPTAVVSTHPAASSVHAVSNGPALVANTLHTADVPPAAHALPGAPTIAAAAAPTHADPAGAWPADTELVAPTGKQSHWSIKAQSDRIQKVLHRAIKVDLPQKLFFQNVFPQPQERAAFYRALLVVAAQAEGDVTIASRVQREKEYAAALSKIPEARTSILRGKLKDAADAVVRGAYKIDDFPPERHVRIVKWLVAEEDSLYIFPGDAKESTYDDTQPFGHSAIVMVLRIVFFGPKAIAELPLDLFRCDDGVLRLPPAMVAACATAVEAGLRAFLLGRDAVQVDFTGNQFIRSYLNHIATLQDLKDEAIGVYNALLASLYRAVTSVEGNEAGVAAVGTSNRRVSAARVALAFP</sequence>
<accession>A0ACB8RWK5</accession>
<name>A0ACB8RWK5_9AGAM</name>
<evidence type="ECO:0000313" key="1">
    <source>
        <dbReference type="EMBL" id="KAI0048604.1"/>
    </source>
</evidence>